<dbReference type="EMBL" id="KN834803">
    <property type="protein sequence ID" value="KIK55846.1"/>
    <property type="molecule type" value="Genomic_DNA"/>
</dbReference>
<dbReference type="AlphaFoldDB" id="A0A0D0BLZ8"/>
<dbReference type="Proteomes" id="UP000053593">
    <property type="component" value="Unassembled WGS sequence"/>
</dbReference>
<reference evidence="1 2" key="1">
    <citation type="submission" date="2014-04" db="EMBL/GenBank/DDBJ databases">
        <title>Evolutionary Origins and Diversification of the Mycorrhizal Mutualists.</title>
        <authorList>
            <consortium name="DOE Joint Genome Institute"/>
            <consortium name="Mycorrhizal Genomics Consortium"/>
            <person name="Kohler A."/>
            <person name="Kuo A."/>
            <person name="Nagy L.G."/>
            <person name="Floudas D."/>
            <person name="Copeland A."/>
            <person name="Barry K.W."/>
            <person name="Cichocki N."/>
            <person name="Veneault-Fourrey C."/>
            <person name="LaButti K."/>
            <person name="Lindquist E.A."/>
            <person name="Lipzen A."/>
            <person name="Lundell T."/>
            <person name="Morin E."/>
            <person name="Murat C."/>
            <person name="Riley R."/>
            <person name="Ohm R."/>
            <person name="Sun H."/>
            <person name="Tunlid A."/>
            <person name="Henrissat B."/>
            <person name="Grigoriev I.V."/>
            <person name="Hibbett D.S."/>
            <person name="Martin F."/>
        </authorList>
    </citation>
    <scope>NUCLEOTIDE SEQUENCE [LARGE SCALE GENOMIC DNA]</scope>
    <source>
        <strain evidence="1 2">FD-317 M1</strain>
    </source>
</reference>
<protein>
    <submittedName>
        <fullName evidence="1">Uncharacterized protein</fullName>
    </submittedName>
</protein>
<dbReference type="HOGENOM" id="CLU_690899_0_0_1"/>
<accession>A0A0D0BLZ8</accession>
<evidence type="ECO:0000313" key="1">
    <source>
        <dbReference type="EMBL" id="KIK55846.1"/>
    </source>
</evidence>
<evidence type="ECO:0000313" key="2">
    <source>
        <dbReference type="Proteomes" id="UP000053593"/>
    </source>
</evidence>
<gene>
    <name evidence="1" type="ORF">GYMLUDRAFT_248438</name>
</gene>
<name>A0A0D0BLZ8_9AGAR</name>
<organism evidence="1 2">
    <name type="scientific">Collybiopsis luxurians FD-317 M1</name>
    <dbReference type="NCBI Taxonomy" id="944289"/>
    <lineage>
        <taxon>Eukaryota</taxon>
        <taxon>Fungi</taxon>
        <taxon>Dikarya</taxon>
        <taxon>Basidiomycota</taxon>
        <taxon>Agaricomycotina</taxon>
        <taxon>Agaricomycetes</taxon>
        <taxon>Agaricomycetidae</taxon>
        <taxon>Agaricales</taxon>
        <taxon>Marasmiineae</taxon>
        <taxon>Omphalotaceae</taxon>
        <taxon>Collybiopsis</taxon>
        <taxon>Collybiopsis luxurians</taxon>
    </lineage>
</organism>
<sequence length="399" mass="45005">MEIATLAKTEPGERAVATLEELSGGVEKGEKRAQNFLRMISSMRLYPKTQVLLARATSDNARYHQRQATRTAGEYPYQHTVGSSHKLLTITRSEAGLEDHSRTNSKIFEFSFEILLYGHRNVHSFVPGDSAIHSVSDAPRNVSRFKRGYPFDAHDLPSTTIIPALTFIAISTYVSCQKHISRSTFFYYVIWVDDLPKRLHSPPHPPVFSGPFKLRILLRPRGDDTCKEAGDGVREGRGREKRGRLHGVVGLEWKKERGFLVLSSSPSDIRSAVAFVAFVALVARVVNLRVQPIRAGFVFEPRNERPFSLYSLLEPSAATKDGRSLFQNELRLDRVFLTKTQDISTRHSNQPGLFPSNRRPSLATPCESRLAVLFTQPRYNTDARGSLFVDPRFFLFIGT</sequence>
<proteinExistence type="predicted"/>
<keyword evidence="2" id="KW-1185">Reference proteome</keyword>